<gene>
    <name evidence="1" type="ORF">FHS22_007523</name>
</gene>
<dbReference type="Proteomes" id="UP000562352">
    <property type="component" value="Unassembled WGS sequence"/>
</dbReference>
<keyword evidence="2" id="KW-1185">Reference proteome</keyword>
<proteinExistence type="predicted"/>
<protein>
    <submittedName>
        <fullName evidence="1">Uncharacterized protein</fullName>
    </submittedName>
</protein>
<reference evidence="1 2" key="1">
    <citation type="submission" date="2020-08" db="EMBL/GenBank/DDBJ databases">
        <title>Genomic Encyclopedia of Type Strains, Phase III (KMG-III): the genomes of soil and plant-associated and newly described type strains.</title>
        <authorList>
            <person name="Whitman W."/>
        </authorList>
    </citation>
    <scope>NUCLEOTIDE SEQUENCE [LARGE SCALE GENOMIC DNA]</scope>
    <source>
        <strain evidence="1 2">CECT 3303</strain>
    </source>
</reference>
<organism evidence="1 2">
    <name type="scientific">Planomonospora venezuelensis</name>
    <dbReference type="NCBI Taxonomy" id="1999"/>
    <lineage>
        <taxon>Bacteria</taxon>
        <taxon>Bacillati</taxon>
        <taxon>Actinomycetota</taxon>
        <taxon>Actinomycetes</taxon>
        <taxon>Streptosporangiales</taxon>
        <taxon>Streptosporangiaceae</taxon>
        <taxon>Planomonospora</taxon>
    </lineage>
</organism>
<comment type="caution">
    <text evidence="1">The sequence shown here is derived from an EMBL/GenBank/DDBJ whole genome shotgun (WGS) entry which is preliminary data.</text>
</comment>
<accession>A0A841DC35</accession>
<name>A0A841DC35_PLAVE</name>
<sequence length="38" mass="3982">MSCDFFSDGLAEVVPQVPAVGDLDGVRERVADRFGVGA</sequence>
<dbReference type="EMBL" id="JACHJJ010000064">
    <property type="protein sequence ID" value="MBB5968202.1"/>
    <property type="molecule type" value="Genomic_DNA"/>
</dbReference>
<evidence type="ECO:0000313" key="2">
    <source>
        <dbReference type="Proteomes" id="UP000562352"/>
    </source>
</evidence>
<evidence type="ECO:0000313" key="1">
    <source>
        <dbReference type="EMBL" id="MBB5968202.1"/>
    </source>
</evidence>
<dbReference type="AlphaFoldDB" id="A0A841DC35"/>